<dbReference type="EMBL" id="JARBDR010000246">
    <property type="protein sequence ID" value="KAJ8316945.1"/>
    <property type="molecule type" value="Genomic_DNA"/>
</dbReference>
<keyword evidence="2" id="KW-1185">Reference proteome</keyword>
<comment type="caution">
    <text evidence="1">The sequence shown here is derived from an EMBL/GenBank/DDBJ whole genome shotgun (WGS) entry which is preliminary data.</text>
</comment>
<protein>
    <submittedName>
        <fullName evidence="1">Uncharacterized protein</fullName>
    </submittedName>
</protein>
<organism evidence="1 2">
    <name type="scientific">Tegillarca granosa</name>
    <name type="common">Malaysian cockle</name>
    <name type="synonym">Anadara granosa</name>
    <dbReference type="NCBI Taxonomy" id="220873"/>
    <lineage>
        <taxon>Eukaryota</taxon>
        <taxon>Metazoa</taxon>
        <taxon>Spiralia</taxon>
        <taxon>Lophotrochozoa</taxon>
        <taxon>Mollusca</taxon>
        <taxon>Bivalvia</taxon>
        <taxon>Autobranchia</taxon>
        <taxon>Pteriomorphia</taxon>
        <taxon>Arcoida</taxon>
        <taxon>Arcoidea</taxon>
        <taxon>Arcidae</taxon>
        <taxon>Tegillarca</taxon>
    </lineage>
</organism>
<gene>
    <name evidence="1" type="ORF">KUTeg_004849</name>
</gene>
<dbReference type="Proteomes" id="UP001217089">
    <property type="component" value="Unassembled WGS sequence"/>
</dbReference>
<evidence type="ECO:0000313" key="2">
    <source>
        <dbReference type="Proteomes" id="UP001217089"/>
    </source>
</evidence>
<reference evidence="1 2" key="1">
    <citation type="submission" date="2022-12" db="EMBL/GenBank/DDBJ databases">
        <title>Chromosome-level genome of Tegillarca granosa.</title>
        <authorList>
            <person name="Kim J."/>
        </authorList>
    </citation>
    <scope>NUCLEOTIDE SEQUENCE [LARGE SCALE GENOMIC DNA]</scope>
    <source>
        <strain evidence="1">Teg-2019</strain>
        <tissue evidence="1">Adductor muscle</tissue>
    </source>
</reference>
<evidence type="ECO:0000313" key="1">
    <source>
        <dbReference type="EMBL" id="KAJ8316945.1"/>
    </source>
</evidence>
<name>A0ABQ9FKZ1_TEGGR</name>
<proteinExistence type="predicted"/>
<accession>A0ABQ9FKZ1</accession>
<sequence length="104" mass="12668">MLGEAYTIWHQFVTSEFLQQIGDPYVFMLLNYIHTTFKEIINMILYVLKTVFYEREEHILMTNLLDMLIKLNVILEIKSYNMTWKVSEHWHHKTKSPQECDERI</sequence>